<dbReference type="EMBL" id="QPFP01000308">
    <property type="protein sequence ID" value="TEB17264.1"/>
    <property type="molecule type" value="Genomic_DNA"/>
</dbReference>
<name>A0A4Y7S7L0_COPMI</name>
<protein>
    <submittedName>
        <fullName evidence="2">Uncharacterized protein</fullName>
    </submittedName>
</protein>
<feature type="compositionally biased region" description="Basic and acidic residues" evidence="1">
    <location>
        <begin position="147"/>
        <end position="168"/>
    </location>
</feature>
<evidence type="ECO:0000313" key="2">
    <source>
        <dbReference type="EMBL" id="TEB17264.1"/>
    </source>
</evidence>
<feature type="region of interest" description="Disordered" evidence="1">
    <location>
        <begin position="147"/>
        <end position="172"/>
    </location>
</feature>
<dbReference type="AlphaFoldDB" id="A0A4Y7S7L0"/>
<proteinExistence type="predicted"/>
<evidence type="ECO:0000313" key="3">
    <source>
        <dbReference type="Proteomes" id="UP000298030"/>
    </source>
</evidence>
<sequence>MCFPTFRLISLGADDYDYEERWRHPLCMTQLGWVGWIRSIQVHSDSPAHRHSPPRAAGRIGVTSHPSVVRPAPSDEGLWALNHRVMSSSARIFTFPTQTWEEKVSSDGAGDLWDLNARGEWGSKGKRGVGAYWLGSHMGGCTIVLRTREPHPEDKEGLESRERADPRRQTVNVQSKGYIPYPQRTRVPSPVPTPRNGAHSMCILKTLPVLRTSTGRHRLIVPNLDVSWKEVVSKAPRKSQNTKGCVELAMETPSSAELTVESQVRVFAEEPVPQPDREVQNSTEHPESSASLASLAYPEDLRRSSLGCNLSFTRTFHNDTRSVNACAPQCVDGMQDAAPTADMK</sequence>
<feature type="compositionally biased region" description="Basic and acidic residues" evidence="1">
    <location>
        <begin position="275"/>
        <end position="287"/>
    </location>
</feature>
<keyword evidence="3" id="KW-1185">Reference proteome</keyword>
<reference evidence="2 3" key="1">
    <citation type="journal article" date="2019" name="Nat. Ecol. Evol.">
        <title>Megaphylogeny resolves global patterns of mushroom evolution.</title>
        <authorList>
            <person name="Varga T."/>
            <person name="Krizsan K."/>
            <person name="Foldi C."/>
            <person name="Dima B."/>
            <person name="Sanchez-Garcia M."/>
            <person name="Sanchez-Ramirez S."/>
            <person name="Szollosi G.J."/>
            <person name="Szarkandi J.G."/>
            <person name="Papp V."/>
            <person name="Albert L."/>
            <person name="Andreopoulos W."/>
            <person name="Angelini C."/>
            <person name="Antonin V."/>
            <person name="Barry K.W."/>
            <person name="Bougher N.L."/>
            <person name="Buchanan P."/>
            <person name="Buyck B."/>
            <person name="Bense V."/>
            <person name="Catcheside P."/>
            <person name="Chovatia M."/>
            <person name="Cooper J."/>
            <person name="Damon W."/>
            <person name="Desjardin D."/>
            <person name="Finy P."/>
            <person name="Geml J."/>
            <person name="Haridas S."/>
            <person name="Hughes K."/>
            <person name="Justo A."/>
            <person name="Karasinski D."/>
            <person name="Kautmanova I."/>
            <person name="Kiss B."/>
            <person name="Kocsube S."/>
            <person name="Kotiranta H."/>
            <person name="LaButti K.M."/>
            <person name="Lechner B.E."/>
            <person name="Liimatainen K."/>
            <person name="Lipzen A."/>
            <person name="Lukacs Z."/>
            <person name="Mihaltcheva S."/>
            <person name="Morgado L.N."/>
            <person name="Niskanen T."/>
            <person name="Noordeloos M.E."/>
            <person name="Ohm R.A."/>
            <person name="Ortiz-Santana B."/>
            <person name="Ovrebo C."/>
            <person name="Racz N."/>
            <person name="Riley R."/>
            <person name="Savchenko A."/>
            <person name="Shiryaev A."/>
            <person name="Soop K."/>
            <person name="Spirin V."/>
            <person name="Szebenyi C."/>
            <person name="Tomsovsky M."/>
            <person name="Tulloss R.E."/>
            <person name="Uehling J."/>
            <person name="Grigoriev I.V."/>
            <person name="Vagvolgyi C."/>
            <person name="Papp T."/>
            <person name="Martin F.M."/>
            <person name="Miettinen O."/>
            <person name="Hibbett D.S."/>
            <person name="Nagy L.G."/>
        </authorList>
    </citation>
    <scope>NUCLEOTIDE SEQUENCE [LARGE SCALE GENOMIC DNA]</scope>
    <source>
        <strain evidence="2 3">FP101781</strain>
    </source>
</reference>
<evidence type="ECO:0000256" key="1">
    <source>
        <dbReference type="SAM" id="MobiDB-lite"/>
    </source>
</evidence>
<organism evidence="2 3">
    <name type="scientific">Coprinellus micaceus</name>
    <name type="common">Glistening ink-cap mushroom</name>
    <name type="synonym">Coprinus micaceus</name>
    <dbReference type="NCBI Taxonomy" id="71717"/>
    <lineage>
        <taxon>Eukaryota</taxon>
        <taxon>Fungi</taxon>
        <taxon>Dikarya</taxon>
        <taxon>Basidiomycota</taxon>
        <taxon>Agaricomycotina</taxon>
        <taxon>Agaricomycetes</taxon>
        <taxon>Agaricomycetidae</taxon>
        <taxon>Agaricales</taxon>
        <taxon>Agaricineae</taxon>
        <taxon>Psathyrellaceae</taxon>
        <taxon>Coprinellus</taxon>
    </lineage>
</organism>
<gene>
    <name evidence="2" type="ORF">FA13DRAFT_1781940</name>
</gene>
<dbReference type="Proteomes" id="UP000298030">
    <property type="component" value="Unassembled WGS sequence"/>
</dbReference>
<feature type="region of interest" description="Disordered" evidence="1">
    <location>
        <begin position="271"/>
        <end position="296"/>
    </location>
</feature>
<accession>A0A4Y7S7L0</accession>
<comment type="caution">
    <text evidence="2">The sequence shown here is derived from an EMBL/GenBank/DDBJ whole genome shotgun (WGS) entry which is preliminary data.</text>
</comment>